<dbReference type="EMBL" id="CP003051">
    <property type="protein sequence ID" value="AGA89481.1"/>
    <property type="molecule type" value="Genomic_DNA"/>
</dbReference>
<protein>
    <submittedName>
        <fullName evidence="1">Uncharacterized protein</fullName>
    </submittedName>
</protein>
<dbReference type="Proteomes" id="UP000010816">
    <property type="component" value="Chromosome"/>
</dbReference>
<sequence length="70" mass="8287">MNQVLASQRTNSREEVLEKVHDLFTEVLAHDGYGDIRIEMRILRRGQKEVIVHCGKQYRYVVDFWRPGEA</sequence>
<keyword evidence="2" id="KW-1185">Reference proteome</keyword>
<dbReference type="PATRIC" id="fig|765912.4.peg.624"/>
<reference evidence="1 2" key="1">
    <citation type="submission" date="2011-09" db="EMBL/GenBank/DDBJ databases">
        <title>Complete sequence of chromosome of Thioflavicoccus mobilis 8321.</title>
        <authorList>
            <consortium name="US DOE Joint Genome Institute"/>
            <person name="Lucas S."/>
            <person name="Han J."/>
            <person name="Lapidus A."/>
            <person name="Cheng J.-F."/>
            <person name="Goodwin L."/>
            <person name="Pitluck S."/>
            <person name="Peters L."/>
            <person name="Ovchinnikova G."/>
            <person name="Lu M."/>
            <person name="Detter J.C."/>
            <person name="Han C."/>
            <person name="Tapia R."/>
            <person name="Land M."/>
            <person name="Hauser L."/>
            <person name="Kyrpides N."/>
            <person name="Ivanova N."/>
            <person name="Pagani I."/>
            <person name="Vogl K."/>
            <person name="Liu Z."/>
            <person name="Imhoff J."/>
            <person name="Thiel V."/>
            <person name="Frigaard N.-U."/>
            <person name="Bryant D."/>
            <person name="Woyke T."/>
        </authorList>
    </citation>
    <scope>NUCLEOTIDE SEQUENCE [LARGE SCALE GENOMIC DNA]</scope>
    <source>
        <strain evidence="1 2">8321</strain>
    </source>
</reference>
<dbReference type="AlphaFoldDB" id="L0GU45"/>
<dbReference type="OrthoDB" id="9803747at2"/>
<evidence type="ECO:0000313" key="2">
    <source>
        <dbReference type="Proteomes" id="UP000010816"/>
    </source>
</evidence>
<name>L0GU45_9GAMM</name>
<gene>
    <name evidence="1" type="ORF">Thimo_0641</name>
</gene>
<dbReference type="RefSeq" id="WP_015279628.1">
    <property type="nucleotide sequence ID" value="NC_019940.1"/>
</dbReference>
<organism evidence="1 2">
    <name type="scientific">Thioflavicoccus mobilis 8321</name>
    <dbReference type="NCBI Taxonomy" id="765912"/>
    <lineage>
        <taxon>Bacteria</taxon>
        <taxon>Pseudomonadati</taxon>
        <taxon>Pseudomonadota</taxon>
        <taxon>Gammaproteobacteria</taxon>
        <taxon>Chromatiales</taxon>
        <taxon>Chromatiaceae</taxon>
        <taxon>Thioflavicoccus</taxon>
    </lineage>
</organism>
<proteinExistence type="predicted"/>
<evidence type="ECO:0000313" key="1">
    <source>
        <dbReference type="EMBL" id="AGA89481.1"/>
    </source>
</evidence>
<dbReference type="eggNOG" id="ENOG50333XB">
    <property type="taxonomic scope" value="Bacteria"/>
</dbReference>
<dbReference type="KEGG" id="tmb:Thimo_0641"/>
<dbReference type="STRING" id="765912.Thimo_0641"/>
<accession>L0GU45</accession>
<dbReference type="HOGENOM" id="CLU_194396_1_0_6"/>